<dbReference type="Proteomes" id="UP000077667">
    <property type="component" value="Chromosome"/>
</dbReference>
<dbReference type="SUPFAM" id="SSF52821">
    <property type="entry name" value="Rhodanese/Cell cycle control phosphatase"/>
    <property type="match status" value="2"/>
</dbReference>
<name>A0A1A9I8D1_9BACT</name>
<dbReference type="Pfam" id="PF00581">
    <property type="entry name" value="Rhodanese"/>
    <property type="match status" value="2"/>
</dbReference>
<feature type="domain" description="Rhodanese" evidence="1">
    <location>
        <begin position="12"/>
        <end position="102"/>
    </location>
</feature>
<dbReference type="InterPro" id="IPR001763">
    <property type="entry name" value="Rhodanese-like_dom"/>
</dbReference>
<sequence length="214" mass="23553">MKSFSLSGFLNAAENAVILDIRDTERFKKGFIPGSIHVPLQAKQFGEWATAVLDHSESLLLVIEPGEEQTAEKELIALGFSVEGYLEGGFNTYKNADKPVDMIVDVEADELIMDIPFDEHLVVIDVRKPIEFAEGHLKDAINLPLNEIGDPVKIATIEENDNLYLHCGGGTRSVIAASVLKKQGVHNLHNVAGGWKKIKEEPRAEIVKEPGMLN</sequence>
<protein>
    <submittedName>
        <fullName evidence="2">Rhodanese</fullName>
    </submittedName>
</protein>
<dbReference type="InterPro" id="IPR036873">
    <property type="entry name" value="Rhodanese-like_dom_sf"/>
</dbReference>
<feature type="domain" description="Rhodanese" evidence="1">
    <location>
        <begin position="117"/>
        <end position="207"/>
    </location>
</feature>
<dbReference type="RefSeq" id="WP_067761335.1">
    <property type="nucleotide sequence ID" value="NZ_CP015772.1"/>
</dbReference>
<dbReference type="CDD" id="cd00158">
    <property type="entry name" value="RHOD"/>
    <property type="match status" value="2"/>
</dbReference>
<accession>A0A1A9I8D1</accession>
<proteinExistence type="predicted"/>
<keyword evidence="3" id="KW-1185">Reference proteome</keyword>
<evidence type="ECO:0000313" key="3">
    <source>
        <dbReference type="Proteomes" id="UP000077667"/>
    </source>
</evidence>
<gene>
    <name evidence="2" type="ORF">A8C56_00025</name>
</gene>
<organism evidence="2 3">
    <name type="scientific">Niabella ginsenosidivorans</name>
    <dbReference type="NCBI Taxonomy" id="1176587"/>
    <lineage>
        <taxon>Bacteria</taxon>
        <taxon>Pseudomonadati</taxon>
        <taxon>Bacteroidota</taxon>
        <taxon>Chitinophagia</taxon>
        <taxon>Chitinophagales</taxon>
        <taxon>Chitinophagaceae</taxon>
        <taxon>Niabella</taxon>
    </lineage>
</organism>
<dbReference type="PANTHER" id="PTHR43031:SF1">
    <property type="entry name" value="PYRIDINE NUCLEOTIDE-DISULPHIDE OXIDOREDUCTASE"/>
    <property type="match status" value="1"/>
</dbReference>
<evidence type="ECO:0000259" key="1">
    <source>
        <dbReference type="PROSITE" id="PS50206"/>
    </source>
</evidence>
<dbReference type="InterPro" id="IPR050229">
    <property type="entry name" value="GlpE_sulfurtransferase"/>
</dbReference>
<dbReference type="PROSITE" id="PS50206">
    <property type="entry name" value="RHODANESE_3"/>
    <property type="match status" value="2"/>
</dbReference>
<dbReference type="EMBL" id="CP015772">
    <property type="protein sequence ID" value="ANH83595.1"/>
    <property type="molecule type" value="Genomic_DNA"/>
</dbReference>
<dbReference type="STRING" id="1176587.A8C56_00025"/>
<evidence type="ECO:0000313" key="2">
    <source>
        <dbReference type="EMBL" id="ANH83595.1"/>
    </source>
</evidence>
<reference evidence="2 3" key="1">
    <citation type="submission" date="2016-05" db="EMBL/GenBank/DDBJ databases">
        <title>Niabella ginsenosidivorans BS26 whole genome sequencing.</title>
        <authorList>
            <person name="Im W.T."/>
            <person name="Siddiqi M.Z."/>
        </authorList>
    </citation>
    <scope>NUCLEOTIDE SEQUENCE [LARGE SCALE GENOMIC DNA]</scope>
    <source>
        <strain evidence="2 3">BS26</strain>
    </source>
</reference>
<dbReference type="PANTHER" id="PTHR43031">
    <property type="entry name" value="FAD-DEPENDENT OXIDOREDUCTASE"/>
    <property type="match status" value="1"/>
</dbReference>
<dbReference type="OrthoDB" id="9784009at2"/>
<dbReference type="AlphaFoldDB" id="A0A1A9I8D1"/>
<dbReference type="Gene3D" id="3.40.250.10">
    <property type="entry name" value="Rhodanese-like domain"/>
    <property type="match status" value="2"/>
</dbReference>
<dbReference type="KEGG" id="nia:A8C56_00025"/>
<dbReference type="SMART" id="SM00450">
    <property type="entry name" value="RHOD"/>
    <property type="match status" value="2"/>
</dbReference>